<feature type="region of interest" description="Disordered" evidence="1">
    <location>
        <begin position="35"/>
        <end position="54"/>
    </location>
</feature>
<name>A0A399QPR9_9PROT</name>
<organism evidence="2 3">
    <name type="scientific">Henriciella barbarensis</name>
    <dbReference type="NCBI Taxonomy" id="86342"/>
    <lineage>
        <taxon>Bacteria</taxon>
        <taxon>Pseudomonadati</taxon>
        <taxon>Pseudomonadota</taxon>
        <taxon>Alphaproteobacteria</taxon>
        <taxon>Hyphomonadales</taxon>
        <taxon>Hyphomonadaceae</taxon>
        <taxon>Henriciella</taxon>
    </lineage>
</organism>
<comment type="caution">
    <text evidence="2">The sequence shown here is derived from an EMBL/GenBank/DDBJ whole genome shotgun (WGS) entry which is preliminary data.</text>
</comment>
<keyword evidence="3" id="KW-1185">Reference proteome</keyword>
<dbReference type="Proteomes" id="UP000265431">
    <property type="component" value="Unassembled WGS sequence"/>
</dbReference>
<gene>
    <name evidence="2" type="ORF">D1224_15290</name>
</gene>
<sequence length="383" mass="41661">MRWLATLICLLVLIWLGTGALIRLSEDLGDSAELSDPKLLNEGASPSDRTLDTNEEPIPALREQFLAAPLAGELFAEFLAASPSARQGFSSDRRRVANHLLKVAPRSTFARISLAELDFLSKDYAAATQHISKALALGGPSSSTLLDALAEMARNSQTRPFVASLIADQPRWSSTLIVRLASTSAQEKYLWSWADGDKRGEAAVVSALLRQNRLDLAYSAFLTFLEPEAATSITVPYDANFEGLRGAGPFSWTVDNKAASFEPNGGLAASSYGPSRKSIARQATKIPAGLNQASIVMSGSVTDRGNAFEWAIYCYHSRTPIWTMRATNLPSEPTAMTETFTVPESDCEFQRIELAGIPGDFPRTGRAVIQRFEIDLLERALTE</sequence>
<protein>
    <submittedName>
        <fullName evidence="2">Uncharacterized protein</fullName>
    </submittedName>
</protein>
<evidence type="ECO:0000256" key="1">
    <source>
        <dbReference type="SAM" id="MobiDB-lite"/>
    </source>
</evidence>
<proteinExistence type="predicted"/>
<dbReference type="EMBL" id="QWGB01000014">
    <property type="protein sequence ID" value="RIJ20481.1"/>
    <property type="molecule type" value="Genomic_DNA"/>
</dbReference>
<dbReference type="RefSeq" id="WP_119380797.1">
    <property type="nucleotide sequence ID" value="NZ_QWGB01000014.1"/>
</dbReference>
<evidence type="ECO:0000313" key="3">
    <source>
        <dbReference type="Proteomes" id="UP000265431"/>
    </source>
</evidence>
<accession>A0A399QPR9</accession>
<dbReference type="OrthoDB" id="7629521at2"/>
<dbReference type="AlphaFoldDB" id="A0A399QPR9"/>
<reference evidence="2 3" key="1">
    <citation type="submission" date="2018-08" db="EMBL/GenBank/DDBJ databases">
        <title>Henriciella mobilis sp. nov., isolated from seawater.</title>
        <authorList>
            <person name="Cheng H."/>
            <person name="Wu Y.-H."/>
            <person name="Xu X.-W."/>
            <person name="Guo L.-L."/>
        </authorList>
    </citation>
    <scope>NUCLEOTIDE SEQUENCE [LARGE SCALE GENOMIC DNA]</scope>
    <source>
        <strain evidence="2 3">CCUG66934</strain>
    </source>
</reference>
<evidence type="ECO:0000313" key="2">
    <source>
        <dbReference type="EMBL" id="RIJ20481.1"/>
    </source>
</evidence>